<keyword evidence="11" id="KW-1185">Reference proteome</keyword>
<dbReference type="PROSITE" id="PS51885">
    <property type="entry name" value="NEPRILYSIN"/>
    <property type="match status" value="1"/>
</dbReference>
<feature type="domain" description="Peptidase M13 N-terminal" evidence="9">
    <location>
        <begin position="7"/>
        <end position="385"/>
    </location>
</feature>
<dbReference type="InterPro" id="IPR018497">
    <property type="entry name" value="Peptidase_M13_C"/>
</dbReference>
<gene>
    <name evidence="10" type="ORF">FC07_GL001953</name>
</gene>
<dbReference type="Pfam" id="PF05649">
    <property type="entry name" value="Peptidase_M13_N"/>
    <property type="match status" value="1"/>
</dbReference>
<dbReference type="InterPro" id="IPR024079">
    <property type="entry name" value="MetalloPept_cat_dom_sf"/>
</dbReference>
<evidence type="ECO:0000256" key="7">
    <source>
        <dbReference type="ARBA" id="ARBA00023049"/>
    </source>
</evidence>
<evidence type="ECO:0000259" key="8">
    <source>
        <dbReference type="Pfam" id="PF01431"/>
    </source>
</evidence>
<evidence type="ECO:0000259" key="9">
    <source>
        <dbReference type="Pfam" id="PF05649"/>
    </source>
</evidence>
<keyword evidence="3" id="KW-0645">Protease</keyword>
<dbReference type="InterPro" id="IPR008753">
    <property type="entry name" value="Peptidase_M13_N"/>
</dbReference>
<evidence type="ECO:0000256" key="3">
    <source>
        <dbReference type="ARBA" id="ARBA00022670"/>
    </source>
</evidence>
<feature type="domain" description="Peptidase M13 C-terminal" evidence="8">
    <location>
        <begin position="439"/>
        <end position="629"/>
    </location>
</feature>
<dbReference type="STRING" id="1423726.FC07_GL001953"/>
<dbReference type="Pfam" id="PF01431">
    <property type="entry name" value="Peptidase_M13"/>
    <property type="match status" value="1"/>
</dbReference>
<dbReference type="GO" id="GO:0016485">
    <property type="term" value="P:protein processing"/>
    <property type="evidence" value="ECO:0007669"/>
    <property type="project" value="TreeGrafter"/>
</dbReference>
<dbReference type="SUPFAM" id="SSF55486">
    <property type="entry name" value="Metalloproteases ('zincins'), catalytic domain"/>
    <property type="match status" value="1"/>
</dbReference>
<evidence type="ECO:0000313" key="11">
    <source>
        <dbReference type="Proteomes" id="UP000051461"/>
    </source>
</evidence>
<protein>
    <submittedName>
        <fullName evidence="10">Endopeptidase PepO</fullName>
    </submittedName>
</protein>
<comment type="cofactor">
    <cofactor evidence="1">
        <name>Zn(2+)</name>
        <dbReference type="ChEBI" id="CHEBI:29105"/>
    </cofactor>
</comment>
<dbReference type="PANTHER" id="PTHR11733">
    <property type="entry name" value="ZINC METALLOPROTEASE FAMILY M13 NEPRILYSIN-RELATED"/>
    <property type="match status" value="1"/>
</dbReference>
<accession>A0A0R1GKZ3</accession>
<evidence type="ECO:0000313" key="10">
    <source>
        <dbReference type="EMBL" id="KRK32529.1"/>
    </source>
</evidence>
<organism evidence="10 11">
    <name type="scientific">Loigolactobacillus bifermentans DSM 20003</name>
    <dbReference type="NCBI Taxonomy" id="1423726"/>
    <lineage>
        <taxon>Bacteria</taxon>
        <taxon>Bacillati</taxon>
        <taxon>Bacillota</taxon>
        <taxon>Bacilli</taxon>
        <taxon>Lactobacillales</taxon>
        <taxon>Lactobacillaceae</taxon>
        <taxon>Loigolactobacillus</taxon>
    </lineage>
</organism>
<evidence type="ECO:0000256" key="1">
    <source>
        <dbReference type="ARBA" id="ARBA00001947"/>
    </source>
</evidence>
<dbReference type="InterPro" id="IPR000718">
    <property type="entry name" value="Peptidase_M13"/>
</dbReference>
<dbReference type="GO" id="GO:0046872">
    <property type="term" value="F:metal ion binding"/>
    <property type="evidence" value="ECO:0007669"/>
    <property type="project" value="UniProtKB-KW"/>
</dbReference>
<keyword evidence="4" id="KW-0479">Metal-binding</keyword>
<comment type="similarity">
    <text evidence="2">Belongs to the peptidase M13 family.</text>
</comment>
<keyword evidence="5" id="KW-0378">Hydrolase</keyword>
<evidence type="ECO:0000256" key="4">
    <source>
        <dbReference type="ARBA" id="ARBA00022723"/>
    </source>
</evidence>
<evidence type="ECO:0000256" key="6">
    <source>
        <dbReference type="ARBA" id="ARBA00022833"/>
    </source>
</evidence>
<evidence type="ECO:0000256" key="2">
    <source>
        <dbReference type="ARBA" id="ARBA00007357"/>
    </source>
</evidence>
<dbReference type="PRINTS" id="PR00786">
    <property type="entry name" value="NEPRILYSIN"/>
</dbReference>
<dbReference type="Gene3D" id="3.40.390.10">
    <property type="entry name" value="Collagenase (Catalytic Domain)"/>
    <property type="match status" value="1"/>
</dbReference>
<dbReference type="AlphaFoldDB" id="A0A0R1GKZ3"/>
<dbReference type="GO" id="GO:0005886">
    <property type="term" value="C:plasma membrane"/>
    <property type="evidence" value="ECO:0007669"/>
    <property type="project" value="TreeGrafter"/>
</dbReference>
<comment type="caution">
    <text evidence="10">The sequence shown here is derived from an EMBL/GenBank/DDBJ whole genome shotgun (WGS) entry which is preliminary data.</text>
</comment>
<dbReference type="PANTHER" id="PTHR11733:SF167">
    <property type="entry name" value="FI17812P1-RELATED"/>
    <property type="match status" value="1"/>
</dbReference>
<dbReference type="EMBL" id="AZDA01000140">
    <property type="protein sequence ID" value="KRK32529.1"/>
    <property type="molecule type" value="Genomic_DNA"/>
</dbReference>
<keyword evidence="6" id="KW-0862">Zinc</keyword>
<dbReference type="CDD" id="cd08662">
    <property type="entry name" value="M13"/>
    <property type="match status" value="1"/>
</dbReference>
<reference evidence="10 11" key="1">
    <citation type="journal article" date="2015" name="Genome Announc.">
        <title>Expanding the biotechnology potential of lactobacilli through comparative genomics of 213 strains and associated genera.</title>
        <authorList>
            <person name="Sun Z."/>
            <person name="Harris H.M."/>
            <person name="McCann A."/>
            <person name="Guo C."/>
            <person name="Argimon S."/>
            <person name="Zhang W."/>
            <person name="Yang X."/>
            <person name="Jeffery I.B."/>
            <person name="Cooney J.C."/>
            <person name="Kagawa T.F."/>
            <person name="Liu W."/>
            <person name="Song Y."/>
            <person name="Salvetti E."/>
            <person name="Wrobel A."/>
            <person name="Rasinkangas P."/>
            <person name="Parkhill J."/>
            <person name="Rea M.C."/>
            <person name="O'Sullivan O."/>
            <person name="Ritari J."/>
            <person name="Douillard F.P."/>
            <person name="Paul Ross R."/>
            <person name="Yang R."/>
            <person name="Briner A.E."/>
            <person name="Felis G.E."/>
            <person name="de Vos W.M."/>
            <person name="Barrangou R."/>
            <person name="Klaenhammer T.R."/>
            <person name="Caufield P.W."/>
            <person name="Cui Y."/>
            <person name="Zhang H."/>
            <person name="O'Toole P.W."/>
        </authorList>
    </citation>
    <scope>NUCLEOTIDE SEQUENCE [LARGE SCALE GENOMIC DNA]</scope>
    <source>
        <strain evidence="10 11">DSM 20003</strain>
    </source>
</reference>
<evidence type="ECO:0000256" key="5">
    <source>
        <dbReference type="ARBA" id="ARBA00022801"/>
    </source>
</evidence>
<name>A0A0R1GKZ3_9LACO</name>
<dbReference type="PATRIC" id="fig|1423726.3.peg.2028"/>
<dbReference type="Proteomes" id="UP000051461">
    <property type="component" value="Unassembled WGS sequence"/>
</dbReference>
<dbReference type="Gene3D" id="1.10.1380.10">
    <property type="entry name" value="Neutral endopeptidase , domain2"/>
    <property type="match status" value="1"/>
</dbReference>
<dbReference type="GO" id="GO:0004222">
    <property type="term" value="F:metalloendopeptidase activity"/>
    <property type="evidence" value="ECO:0007669"/>
    <property type="project" value="InterPro"/>
</dbReference>
<proteinExistence type="inferred from homology"/>
<keyword evidence="7" id="KW-0482">Metalloprotease</keyword>
<sequence>MFMTTLKDDFYEAINADWLKTAEIPDDKPATGGFQDLVEAIEKNLMADFAAMQTGAKATENAAQSQFLAYYQLAQDFDQRNAAGAAPLKPLLAQLEGLHSLADFQAHLSDWLLAGLPMPFDLDIDADMKNATTNALFASAPGLFLPDKTYYAADNPAGPQLMGVFKDMMTQLLALAGYDAAQQKTLVDQAVAFDASLVPFVKSAEEKADYSKMYNPESFAAFTSHSSHLDLAQLIQNVLGATPEQVIVTEPNFYAHFDDVLNPDTFANLKGWLIIKTVRGLAGYLSEDFRQTGGIFSRALSGNKAAMKPAKSAYYLATGMFDQVVGDYYGRNYFGPQAKADVQQMVKKMITVYEQRLTHNTWLSVATREKAIVKLEKLGIQVGYPDAIEPLQLTFKTDTTQSLLANTLHFIHLSQLDKFSKWNQPVKRDQWEMSANTVNAYYHPFRNIIVFPAAILQAPFYSLDQPASANYGGIGAVIAHEISHAFDNNGSLFDEYGNLHNWWTADDKAHFKGLADNMIAEFNDLPFAKGKVNGKLTVSENIADAGGLSCALEAAKGEAKVDLKAFFVNWATIWRTKARLEYQQLLLNIDVHAPAKLRANVQPQNLADFYTTFDIQAGDGMYLAPEQRVEIW</sequence>
<dbReference type="InterPro" id="IPR042089">
    <property type="entry name" value="Peptidase_M13_dom_2"/>
</dbReference>